<name>A0A150WTW7_BDEBC</name>
<proteinExistence type="predicted"/>
<feature type="transmembrane region" description="Helical" evidence="1">
    <location>
        <begin position="355"/>
        <end position="376"/>
    </location>
</feature>
<feature type="transmembrane region" description="Helical" evidence="1">
    <location>
        <begin position="87"/>
        <end position="104"/>
    </location>
</feature>
<gene>
    <name evidence="2" type="ORF">AZI85_16095</name>
</gene>
<protein>
    <recommendedName>
        <fullName evidence="4">DUF2029 domain-containing protein</fullName>
    </recommendedName>
</protein>
<feature type="transmembrane region" description="Helical" evidence="1">
    <location>
        <begin position="134"/>
        <end position="151"/>
    </location>
</feature>
<accession>A0A150WTW7</accession>
<dbReference type="Proteomes" id="UP000075391">
    <property type="component" value="Unassembled WGS sequence"/>
</dbReference>
<feature type="transmembrane region" description="Helical" evidence="1">
    <location>
        <begin position="259"/>
        <end position="279"/>
    </location>
</feature>
<dbReference type="AlphaFoldDB" id="A0A150WTW7"/>
<evidence type="ECO:0000313" key="3">
    <source>
        <dbReference type="Proteomes" id="UP000075391"/>
    </source>
</evidence>
<keyword evidence="1" id="KW-0472">Membrane</keyword>
<organism evidence="2 3">
    <name type="scientific">Bdellovibrio bacteriovorus</name>
    <dbReference type="NCBI Taxonomy" id="959"/>
    <lineage>
        <taxon>Bacteria</taxon>
        <taxon>Pseudomonadati</taxon>
        <taxon>Bdellovibrionota</taxon>
        <taxon>Bdellovibrionia</taxon>
        <taxon>Bdellovibrionales</taxon>
        <taxon>Pseudobdellovibrionaceae</taxon>
        <taxon>Bdellovibrio</taxon>
    </lineage>
</organism>
<comment type="caution">
    <text evidence="2">The sequence shown here is derived from an EMBL/GenBank/DDBJ whole genome shotgun (WGS) entry which is preliminary data.</text>
</comment>
<dbReference type="EMBL" id="LUKF01000005">
    <property type="protein sequence ID" value="KYG69914.1"/>
    <property type="molecule type" value="Genomic_DNA"/>
</dbReference>
<sequence length="388" mass="44594">MINSRIRNLLKYLLFGAIAFAVLQTPLKVYFSNKGGWDHHIYCEAVKASDKGLDPYITANLGFELSFTYPAIFLESYRPFCVGGPKTYLIFHFAILLFISFVLIQKLKWDPYITVTWLFLGYNAAFSNYNTGNIGVFEALFFALFLWSFAVRKFEGVLWLAPSAFVKVVPSVMAIPAILLAGDTVKQKAKVFFLFSAGVLSLILINFLYSPDLFNSFFRQILGKYSNQHSPINEIESNASNITILLFFKNLSEKLLNDFWMAGATFFVLLLAYLSYLVWKNVIKDESNRMLRLCWSYLLLMLWLPRLKPYSLLIVCIVMIPLLQKVGRRTATWLLLVTIFHRSLNGDKSDPWIDFIMNNSAIYAYIGILIYLAVILRHRTEQVAGKER</sequence>
<feature type="transmembrane region" description="Helical" evidence="1">
    <location>
        <begin position="157"/>
        <end position="179"/>
    </location>
</feature>
<feature type="transmembrane region" description="Helical" evidence="1">
    <location>
        <begin position="12"/>
        <end position="31"/>
    </location>
</feature>
<keyword evidence="1" id="KW-1133">Transmembrane helix</keyword>
<evidence type="ECO:0008006" key="4">
    <source>
        <dbReference type="Google" id="ProtNLM"/>
    </source>
</evidence>
<keyword evidence="1" id="KW-0812">Transmembrane</keyword>
<evidence type="ECO:0000313" key="2">
    <source>
        <dbReference type="EMBL" id="KYG69914.1"/>
    </source>
</evidence>
<feature type="transmembrane region" description="Helical" evidence="1">
    <location>
        <begin position="300"/>
        <end position="323"/>
    </location>
</feature>
<reference evidence="2 3" key="1">
    <citation type="submission" date="2016-03" db="EMBL/GenBank/DDBJ databases">
        <authorList>
            <person name="Ploux O."/>
        </authorList>
    </citation>
    <scope>NUCLEOTIDE SEQUENCE [LARGE SCALE GENOMIC DNA]</scope>
    <source>
        <strain evidence="2 3">BER2</strain>
    </source>
</reference>
<feature type="transmembrane region" description="Helical" evidence="1">
    <location>
        <begin position="191"/>
        <end position="209"/>
    </location>
</feature>
<evidence type="ECO:0000256" key="1">
    <source>
        <dbReference type="SAM" id="Phobius"/>
    </source>
</evidence>